<dbReference type="Pfam" id="PF12028">
    <property type="entry name" value="DUF3515"/>
    <property type="match status" value="1"/>
</dbReference>
<sequence length="177" mass="17895">MTALAAALAATLTACTPTVALEPAAHATAVACASLVTQLPDTVAGLPSRETNAQGTGAWGDPAEVLLRCGVAVPGPTSTLECVTVNGVDWLSDPSQEPDFVFTSYGRNPAVQVIIIGSSKLSGATVSGQAVLTDLSNAMGEIPQKHKCIGPSEQYQNGEPVDPSATATPTPTPSPSR</sequence>
<feature type="chain" id="PRO_5039322789" evidence="2">
    <location>
        <begin position="21"/>
        <end position="177"/>
    </location>
</feature>
<keyword evidence="4" id="KW-1185">Reference proteome</keyword>
<feature type="region of interest" description="Disordered" evidence="1">
    <location>
        <begin position="146"/>
        <end position="177"/>
    </location>
</feature>
<reference evidence="3 4" key="1">
    <citation type="journal article" date="2014" name="Int. J. Syst. Evol. Microbiol.">
        <title>Description of Galbitalea soli gen. nov., sp. nov., and Frondihabitans sucicola sp. nov.</title>
        <authorList>
            <person name="Kim S.J."/>
            <person name="Lim J.M."/>
            <person name="Ahn J.H."/>
            <person name="Weon H.Y."/>
            <person name="Hamada M."/>
            <person name="Suzuki K."/>
            <person name="Ahn T.Y."/>
            <person name="Kwon S.W."/>
        </authorList>
    </citation>
    <scope>NUCLEOTIDE SEQUENCE [LARGE SCALE GENOMIC DNA]</scope>
    <source>
        <strain evidence="3 4">NBRC 108727</strain>
    </source>
</reference>
<dbReference type="InterPro" id="IPR021903">
    <property type="entry name" value="DUF3515"/>
</dbReference>
<evidence type="ECO:0000256" key="2">
    <source>
        <dbReference type="SAM" id="SignalP"/>
    </source>
</evidence>
<protein>
    <submittedName>
        <fullName evidence="3">DUF3515 family protein</fullName>
    </submittedName>
</protein>
<keyword evidence="2" id="KW-0732">Signal</keyword>
<evidence type="ECO:0000256" key="1">
    <source>
        <dbReference type="SAM" id="MobiDB-lite"/>
    </source>
</evidence>
<evidence type="ECO:0000313" key="3">
    <source>
        <dbReference type="EMBL" id="NEM91518.1"/>
    </source>
</evidence>
<dbReference type="Proteomes" id="UP000479756">
    <property type="component" value="Unassembled WGS sequence"/>
</dbReference>
<accession>A0A7C9TQR9</accession>
<proteinExistence type="predicted"/>
<gene>
    <name evidence="3" type="ORF">G3T37_09130</name>
</gene>
<organism evidence="3 4">
    <name type="scientific">Galbitalea soli</name>
    <dbReference type="NCBI Taxonomy" id="1268042"/>
    <lineage>
        <taxon>Bacteria</taxon>
        <taxon>Bacillati</taxon>
        <taxon>Actinomycetota</taxon>
        <taxon>Actinomycetes</taxon>
        <taxon>Micrococcales</taxon>
        <taxon>Microbacteriaceae</taxon>
        <taxon>Galbitalea</taxon>
    </lineage>
</organism>
<comment type="caution">
    <text evidence="3">The sequence shown here is derived from an EMBL/GenBank/DDBJ whole genome shotgun (WGS) entry which is preliminary data.</text>
</comment>
<dbReference type="EMBL" id="JAAGWZ010000002">
    <property type="protein sequence ID" value="NEM91518.1"/>
    <property type="molecule type" value="Genomic_DNA"/>
</dbReference>
<name>A0A7C9TQR9_9MICO</name>
<evidence type="ECO:0000313" key="4">
    <source>
        <dbReference type="Proteomes" id="UP000479756"/>
    </source>
</evidence>
<dbReference type="AlphaFoldDB" id="A0A7C9TQR9"/>
<feature type="signal peptide" evidence="2">
    <location>
        <begin position="1"/>
        <end position="20"/>
    </location>
</feature>